<dbReference type="AlphaFoldDB" id="A0A0A9BWZ1"/>
<reference evidence="1" key="2">
    <citation type="journal article" date="2015" name="Data Brief">
        <title>Shoot transcriptome of the giant reed, Arundo donax.</title>
        <authorList>
            <person name="Barrero R.A."/>
            <person name="Guerrero F.D."/>
            <person name="Moolhuijzen P."/>
            <person name="Goolsby J.A."/>
            <person name="Tidwell J."/>
            <person name="Bellgard S.E."/>
            <person name="Bellgard M.I."/>
        </authorList>
    </citation>
    <scope>NUCLEOTIDE SEQUENCE</scope>
    <source>
        <tissue evidence="1">Shoot tissue taken approximately 20 cm above the soil surface</tissue>
    </source>
</reference>
<name>A0A0A9BWZ1_ARUDO</name>
<reference evidence="1" key="1">
    <citation type="submission" date="2014-09" db="EMBL/GenBank/DDBJ databases">
        <authorList>
            <person name="Magalhaes I.L.F."/>
            <person name="Oliveira U."/>
            <person name="Santos F.R."/>
            <person name="Vidigal T.H.D.A."/>
            <person name="Brescovit A.D."/>
            <person name="Santos A.J."/>
        </authorList>
    </citation>
    <scope>NUCLEOTIDE SEQUENCE</scope>
    <source>
        <tissue evidence="1">Shoot tissue taken approximately 20 cm above the soil surface</tissue>
    </source>
</reference>
<organism evidence="1">
    <name type="scientific">Arundo donax</name>
    <name type="common">Giant reed</name>
    <name type="synonym">Donax arundinaceus</name>
    <dbReference type="NCBI Taxonomy" id="35708"/>
    <lineage>
        <taxon>Eukaryota</taxon>
        <taxon>Viridiplantae</taxon>
        <taxon>Streptophyta</taxon>
        <taxon>Embryophyta</taxon>
        <taxon>Tracheophyta</taxon>
        <taxon>Spermatophyta</taxon>
        <taxon>Magnoliopsida</taxon>
        <taxon>Liliopsida</taxon>
        <taxon>Poales</taxon>
        <taxon>Poaceae</taxon>
        <taxon>PACMAD clade</taxon>
        <taxon>Arundinoideae</taxon>
        <taxon>Arundineae</taxon>
        <taxon>Arundo</taxon>
    </lineage>
</organism>
<dbReference type="EMBL" id="GBRH01234113">
    <property type="protein sequence ID" value="JAD63782.1"/>
    <property type="molecule type" value="Transcribed_RNA"/>
</dbReference>
<sequence length="17" mass="1868">MTGNEIAKQNKGVLSYD</sequence>
<accession>A0A0A9BWZ1</accession>
<proteinExistence type="predicted"/>
<protein>
    <submittedName>
        <fullName evidence="1">Uncharacterized protein</fullName>
    </submittedName>
</protein>
<evidence type="ECO:0000313" key="1">
    <source>
        <dbReference type="EMBL" id="JAD63782.1"/>
    </source>
</evidence>